<dbReference type="Gene3D" id="1.10.150.750">
    <property type="match status" value="1"/>
</dbReference>
<evidence type="ECO:0000313" key="4">
    <source>
        <dbReference type="Proteomes" id="UP000076871"/>
    </source>
</evidence>
<feature type="region of interest" description="Disordered" evidence="2">
    <location>
        <begin position="80"/>
        <end position="99"/>
    </location>
</feature>
<dbReference type="GO" id="GO:0016787">
    <property type="term" value="F:hydrolase activity"/>
    <property type="evidence" value="ECO:0007669"/>
    <property type="project" value="UniProtKB-KW"/>
</dbReference>
<sequence>MASTTPKLSHYKVLMFDVYGTLVDCENGIKTALQPIVAETSLESKAAGLHAFESVETNLQARYSSMREGGSMQTAVQAGAKEVGSTEVGSSASAESTEKTDAHVAFGKSIANWPRMRQDALRRVEEELNLGVESDEVMVVANSVFHDVMSARKMGLGTAWIERKRPVIGHDQEEGAQATFRCSTLGEMAEVLMRELGKWS</sequence>
<reference evidence="3 4" key="1">
    <citation type="journal article" date="2016" name="Mol. Biol. Evol.">
        <title>Comparative Genomics of Early-Diverging Mushroom-Forming Fungi Provides Insights into the Origins of Lignocellulose Decay Capabilities.</title>
        <authorList>
            <person name="Nagy L.G."/>
            <person name="Riley R."/>
            <person name="Tritt A."/>
            <person name="Adam C."/>
            <person name="Daum C."/>
            <person name="Floudas D."/>
            <person name="Sun H."/>
            <person name="Yadav J.S."/>
            <person name="Pangilinan J."/>
            <person name="Larsson K.H."/>
            <person name="Matsuura K."/>
            <person name="Barry K."/>
            <person name="Labutti K."/>
            <person name="Kuo R."/>
            <person name="Ohm R.A."/>
            <person name="Bhattacharya S.S."/>
            <person name="Shirouzu T."/>
            <person name="Yoshinaga Y."/>
            <person name="Martin F.M."/>
            <person name="Grigoriev I.V."/>
            <person name="Hibbett D.S."/>
        </authorList>
    </citation>
    <scope>NUCLEOTIDE SEQUENCE [LARGE SCALE GENOMIC DNA]</scope>
    <source>
        <strain evidence="3 4">93-53</strain>
    </source>
</reference>
<dbReference type="AlphaFoldDB" id="A0A165CYB5"/>
<dbReference type="Gene3D" id="3.40.50.1000">
    <property type="entry name" value="HAD superfamily/HAD-like"/>
    <property type="match status" value="1"/>
</dbReference>
<dbReference type="RefSeq" id="XP_040761476.1">
    <property type="nucleotide sequence ID" value="XM_040911664.1"/>
</dbReference>
<evidence type="ECO:0000256" key="1">
    <source>
        <dbReference type="ARBA" id="ARBA00022801"/>
    </source>
</evidence>
<dbReference type="GeneID" id="63828692"/>
<evidence type="ECO:0000313" key="3">
    <source>
        <dbReference type="EMBL" id="KZT03736.1"/>
    </source>
</evidence>
<evidence type="ECO:0000256" key="2">
    <source>
        <dbReference type="SAM" id="MobiDB-lite"/>
    </source>
</evidence>
<dbReference type="OrthoDB" id="20198at2759"/>
<organism evidence="3 4">
    <name type="scientific">Laetiporus sulphureus 93-53</name>
    <dbReference type="NCBI Taxonomy" id="1314785"/>
    <lineage>
        <taxon>Eukaryota</taxon>
        <taxon>Fungi</taxon>
        <taxon>Dikarya</taxon>
        <taxon>Basidiomycota</taxon>
        <taxon>Agaricomycotina</taxon>
        <taxon>Agaricomycetes</taxon>
        <taxon>Polyporales</taxon>
        <taxon>Laetiporus</taxon>
    </lineage>
</organism>
<dbReference type="EMBL" id="KV427641">
    <property type="protein sequence ID" value="KZT03736.1"/>
    <property type="molecule type" value="Genomic_DNA"/>
</dbReference>
<dbReference type="PANTHER" id="PTHR43316:SF9">
    <property type="entry name" value="ACID DEHALOGENASE, PUTATIVE (AFU_ORTHOLOGUE AFUA_6G14460)-RELATED"/>
    <property type="match status" value="1"/>
</dbReference>
<dbReference type="SUPFAM" id="SSF56784">
    <property type="entry name" value="HAD-like"/>
    <property type="match status" value="1"/>
</dbReference>
<evidence type="ECO:0008006" key="5">
    <source>
        <dbReference type="Google" id="ProtNLM"/>
    </source>
</evidence>
<keyword evidence="4" id="KW-1185">Reference proteome</keyword>
<protein>
    <recommendedName>
        <fullName evidence="5">HAD-like protein</fullName>
    </recommendedName>
</protein>
<dbReference type="InterPro" id="IPR023214">
    <property type="entry name" value="HAD_sf"/>
</dbReference>
<name>A0A165CYB5_9APHY</name>
<dbReference type="InterPro" id="IPR036412">
    <property type="entry name" value="HAD-like_sf"/>
</dbReference>
<dbReference type="PANTHER" id="PTHR43316">
    <property type="entry name" value="HYDROLASE, HALOACID DELAHOGENASE-RELATED"/>
    <property type="match status" value="1"/>
</dbReference>
<dbReference type="Proteomes" id="UP000076871">
    <property type="component" value="Unassembled WGS sequence"/>
</dbReference>
<keyword evidence="1" id="KW-0378">Hydrolase</keyword>
<accession>A0A165CYB5</accession>
<dbReference type="InterPro" id="IPR051540">
    <property type="entry name" value="S-2-haloacid_dehalogenase"/>
</dbReference>
<proteinExistence type="predicted"/>
<gene>
    <name evidence="3" type="ORF">LAESUDRAFT_751406</name>
</gene>
<dbReference type="InParanoid" id="A0A165CYB5"/>